<gene>
    <name evidence="1" type="ORF">F383_28250</name>
</gene>
<accession>A0A0B0PAM5</accession>
<dbReference type="Proteomes" id="UP000032142">
    <property type="component" value="Unassembled WGS sequence"/>
</dbReference>
<dbReference type="EMBL" id="KN418295">
    <property type="protein sequence ID" value="KHG21364.1"/>
    <property type="molecule type" value="Genomic_DNA"/>
</dbReference>
<evidence type="ECO:0000313" key="1">
    <source>
        <dbReference type="EMBL" id="KHG21364.1"/>
    </source>
</evidence>
<protein>
    <submittedName>
        <fullName evidence="1">Uncharacterized protein</fullName>
    </submittedName>
</protein>
<proteinExistence type="predicted"/>
<sequence length="46" mass="5616">MFGTWHWHQSTIPCKTMSGTWHWHPTMCMRVLEYPLVFQVVQRVIQ</sequence>
<evidence type="ECO:0000313" key="2">
    <source>
        <dbReference type="Proteomes" id="UP000032142"/>
    </source>
</evidence>
<keyword evidence="2" id="KW-1185">Reference proteome</keyword>
<name>A0A0B0PAM5_GOSAR</name>
<reference evidence="2" key="1">
    <citation type="submission" date="2014-09" db="EMBL/GenBank/DDBJ databases">
        <authorList>
            <person name="Mudge J."/>
            <person name="Ramaraj T."/>
            <person name="Lindquist I.E."/>
            <person name="Bharti A.K."/>
            <person name="Sundararajan A."/>
            <person name="Cameron C.T."/>
            <person name="Woodward J.E."/>
            <person name="May G.D."/>
            <person name="Brubaker C."/>
            <person name="Broadhvest J."/>
            <person name="Wilkins T.A."/>
        </authorList>
    </citation>
    <scope>NUCLEOTIDE SEQUENCE</scope>
    <source>
        <strain evidence="2">cv. AKA8401</strain>
    </source>
</reference>
<dbReference type="AlphaFoldDB" id="A0A0B0PAM5"/>
<organism evidence="1 2">
    <name type="scientific">Gossypium arboreum</name>
    <name type="common">Tree cotton</name>
    <name type="synonym">Gossypium nanking</name>
    <dbReference type="NCBI Taxonomy" id="29729"/>
    <lineage>
        <taxon>Eukaryota</taxon>
        <taxon>Viridiplantae</taxon>
        <taxon>Streptophyta</taxon>
        <taxon>Embryophyta</taxon>
        <taxon>Tracheophyta</taxon>
        <taxon>Spermatophyta</taxon>
        <taxon>Magnoliopsida</taxon>
        <taxon>eudicotyledons</taxon>
        <taxon>Gunneridae</taxon>
        <taxon>Pentapetalae</taxon>
        <taxon>rosids</taxon>
        <taxon>malvids</taxon>
        <taxon>Malvales</taxon>
        <taxon>Malvaceae</taxon>
        <taxon>Malvoideae</taxon>
        <taxon>Gossypium</taxon>
    </lineage>
</organism>